<dbReference type="AlphaFoldDB" id="A0A9X3X1A3"/>
<proteinExistence type="predicted"/>
<organism evidence="1 2">
    <name type="scientific">Polyangium jinanense</name>
    <dbReference type="NCBI Taxonomy" id="2829994"/>
    <lineage>
        <taxon>Bacteria</taxon>
        <taxon>Pseudomonadati</taxon>
        <taxon>Myxococcota</taxon>
        <taxon>Polyangia</taxon>
        <taxon>Polyangiales</taxon>
        <taxon>Polyangiaceae</taxon>
        <taxon>Polyangium</taxon>
    </lineage>
</organism>
<dbReference type="Gene3D" id="3.40.970.30">
    <property type="entry name" value="yp_829618.1 like domains"/>
    <property type="match status" value="1"/>
</dbReference>
<evidence type="ECO:0008006" key="3">
    <source>
        <dbReference type="Google" id="ProtNLM"/>
    </source>
</evidence>
<keyword evidence="2" id="KW-1185">Reference proteome</keyword>
<dbReference type="RefSeq" id="WP_272417424.1">
    <property type="nucleotide sequence ID" value="NZ_JAGTJJ010000002.1"/>
</dbReference>
<name>A0A9X3X1A3_9BACT</name>
<gene>
    <name evidence="1" type="ORF">KEG57_07785</name>
</gene>
<evidence type="ECO:0000313" key="1">
    <source>
        <dbReference type="EMBL" id="MDC3980388.1"/>
    </source>
</evidence>
<dbReference type="Proteomes" id="UP001151081">
    <property type="component" value="Unassembled WGS sequence"/>
</dbReference>
<evidence type="ECO:0000313" key="2">
    <source>
        <dbReference type="Proteomes" id="UP001151081"/>
    </source>
</evidence>
<comment type="caution">
    <text evidence="1">The sequence shown here is derived from an EMBL/GenBank/DDBJ whole genome shotgun (WGS) entry which is preliminary data.</text>
</comment>
<sequence>MVAVDFPDKPTTVEIREEGDLLVVWLRGDYDTQVERYMQALRGDLEKRHGYRLILIHVGQAGTITTEARREMVAWNRERKAPGAVAILGASFTARTLAKMVLTAGRLLTKRRVDFGFFESEAEARTWLAERRKELRELIR</sequence>
<dbReference type="EMBL" id="JAGTJJ010000002">
    <property type="protein sequence ID" value="MDC3980388.1"/>
    <property type="molecule type" value="Genomic_DNA"/>
</dbReference>
<reference evidence="1 2" key="1">
    <citation type="submission" date="2021-04" db="EMBL/GenBank/DDBJ databases">
        <title>Genome analysis of Polyangium sp.</title>
        <authorList>
            <person name="Li Y."/>
            <person name="Wang J."/>
        </authorList>
    </citation>
    <scope>NUCLEOTIDE SEQUENCE [LARGE SCALE GENOMIC DNA]</scope>
    <source>
        <strain evidence="1 2">SDU14</strain>
    </source>
</reference>
<protein>
    <recommendedName>
        <fullName evidence="3">STAS/SEC14 domain-containing protein</fullName>
    </recommendedName>
</protein>
<accession>A0A9X3X1A3</accession>